<proteinExistence type="predicted"/>
<dbReference type="Proteomes" id="UP000228964">
    <property type="component" value="Unassembled WGS sequence"/>
</dbReference>
<organism evidence="2 3">
    <name type="scientific">Candidatus Falkowbacteria bacterium CG10_big_fil_rev_8_21_14_0_10_38_22</name>
    <dbReference type="NCBI Taxonomy" id="1974564"/>
    <lineage>
        <taxon>Bacteria</taxon>
        <taxon>Candidatus Falkowiibacteriota</taxon>
    </lineage>
</organism>
<dbReference type="InterPro" id="IPR018873">
    <property type="entry name" value="KilA-N_DNA-bd_domain"/>
</dbReference>
<gene>
    <name evidence="2" type="ORF">COT96_01715</name>
</gene>
<name>A0A2M6WR51_9BACT</name>
<dbReference type="EMBL" id="PFAO01000040">
    <property type="protein sequence ID" value="PIT95233.1"/>
    <property type="molecule type" value="Genomic_DNA"/>
</dbReference>
<protein>
    <recommendedName>
        <fullName evidence="1">KilA-N DNA-binding domain-containing protein</fullName>
    </recommendedName>
</protein>
<reference evidence="3" key="1">
    <citation type="submission" date="2017-09" db="EMBL/GenBank/DDBJ databases">
        <title>Depth-based differentiation of microbial function through sediment-hosted aquifers and enrichment of novel symbionts in the deep terrestrial subsurface.</title>
        <authorList>
            <person name="Probst A.J."/>
            <person name="Ladd B."/>
            <person name="Jarett J.K."/>
            <person name="Geller-Mcgrath D.E."/>
            <person name="Sieber C.M.K."/>
            <person name="Emerson J.B."/>
            <person name="Anantharaman K."/>
            <person name="Thomas B.C."/>
            <person name="Malmstrom R."/>
            <person name="Stieglmeier M."/>
            <person name="Klingl A."/>
            <person name="Woyke T."/>
            <person name="Ryan C.M."/>
            <person name="Banfield J.F."/>
        </authorList>
    </citation>
    <scope>NUCLEOTIDE SEQUENCE [LARGE SCALE GENOMIC DNA]</scope>
</reference>
<comment type="caution">
    <text evidence="2">The sequence shown here is derived from an EMBL/GenBank/DDBJ whole genome shotgun (WGS) entry which is preliminary data.</text>
</comment>
<feature type="domain" description="KilA-N DNA-binding" evidence="1">
    <location>
        <begin position="19"/>
        <end position="77"/>
    </location>
</feature>
<sequence>MNKKIKSTKNLIPVDRIENKILYLRGQKVMIDYDLAVLYDVPVKRLNEQVKRNLERFPDDFMFQLTKNEANLISQFA</sequence>
<accession>A0A2M6WR51</accession>
<feature type="non-terminal residue" evidence="2">
    <location>
        <position position="77"/>
    </location>
</feature>
<evidence type="ECO:0000313" key="3">
    <source>
        <dbReference type="Proteomes" id="UP000228964"/>
    </source>
</evidence>
<dbReference type="Pfam" id="PF10543">
    <property type="entry name" value="ORF6N"/>
    <property type="match status" value="1"/>
</dbReference>
<evidence type="ECO:0000259" key="1">
    <source>
        <dbReference type="Pfam" id="PF10543"/>
    </source>
</evidence>
<evidence type="ECO:0000313" key="2">
    <source>
        <dbReference type="EMBL" id="PIT95233.1"/>
    </source>
</evidence>
<dbReference type="AlphaFoldDB" id="A0A2M6WR51"/>